<reference evidence="1 2" key="1">
    <citation type="submission" date="2013-01" db="EMBL/GenBank/DDBJ databases">
        <authorList>
            <person name="Harkins D.M."/>
            <person name="Durkin A.S."/>
            <person name="Brinkac L.M."/>
            <person name="Haft D.H."/>
            <person name="Selengut J.D."/>
            <person name="Sanka R."/>
            <person name="DePew J."/>
            <person name="Purushe J."/>
            <person name="Galloway R.L."/>
            <person name="Vinetz J.M."/>
            <person name="Sutton G.G."/>
            <person name="Nierman W.C."/>
            <person name="Fouts D.E."/>
        </authorList>
    </citation>
    <scope>NUCLEOTIDE SEQUENCE [LARGE SCALE GENOMIC DNA]</scope>
    <source>
        <strain evidence="1 2">Nikolaevo</strain>
    </source>
</reference>
<gene>
    <name evidence="1" type="ORF">LEP1GSC008_1077</name>
</gene>
<evidence type="ECO:0000313" key="2">
    <source>
        <dbReference type="Proteomes" id="UP000011980"/>
    </source>
</evidence>
<proteinExistence type="predicted"/>
<comment type="caution">
    <text evidence="1">The sequence shown here is derived from an EMBL/GenBank/DDBJ whole genome shotgun (WGS) entry which is preliminary data.</text>
</comment>
<sequence>MTLYASVLSSVRKRKKNIYRASFSPDVQALVFKERYILN</sequence>
<protein>
    <submittedName>
        <fullName evidence="1">Uncharacterized protein</fullName>
    </submittedName>
</protein>
<organism evidence="1 2">
    <name type="scientific">Leptospira kirschneri serovar Bulgarica str. Nikolaevo</name>
    <dbReference type="NCBI Taxonomy" id="1240687"/>
    <lineage>
        <taxon>Bacteria</taxon>
        <taxon>Pseudomonadati</taxon>
        <taxon>Spirochaetota</taxon>
        <taxon>Spirochaetia</taxon>
        <taxon>Leptospirales</taxon>
        <taxon>Leptospiraceae</taxon>
        <taxon>Leptospira</taxon>
    </lineage>
</organism>
<dbReference type="PATRIC" id="fig|1240687.3.peg.856"/>
<name>M6F9S1_9LEPT</name>
<dbReference type="AlphaFoldDB" id="M6F9S1"/>
<evidence type="ECO:0000313" key="1">
    <source>
        <dbReference type="EMBL" id="EMK25493.1"/>
    </source>
</evidence>
<accession>M6F9S1</accession>
<dbReference type="EMBL" id="ANCE01000052">
    <property type="protein sequence ID" value="EMK25493.1"/>
    <property type="molecule type" value="Genomic_DNA"/>
</dbReference>
<dbReference type="Proteomes" id="UP000011980">
    <property type="component" value="Unassembled WGS sequence"/>
</dbReference>